<feature type="compositionally biased region" description="Basic and acidic residues" evidence="13">
    <location>
        <begin position="39"/>
        <end position="54"/>
    </location>
</feature>
<feature type="compositionally biased region" description="Low complexity" evidence="13">
    <location>
        <begin position="686"/>
        <end position="698"/>
    </location>
</feature>
<evidence type="ECO:0000256" key="9">
    <source>
        <dbReference type="ARBA" id="ARBA00023163"/>
    </source>
</evidence>
<keyword evidence="8" id="KW-0238">DNA-binding</keyword>
<feature type="region of interest" description="Disordered" evidence="13">
    <location>
        <begin position="1105"/>
        <end position="1149"/>
    </location>
</feature>
<keyword evidence="4" id="KW-0217">Developmental protein</keyword>
<keyword evidence="9" id="KW-0804">Transcription</keyword>
<dbReference type="STRING" id="7757.ENSPMAP00000008605"/>
<proteinExistence type="inferred from homology"/>
<feature type="domain" description="AF4/FMR2 C-terminal homology" evidence="14">
    <location>
        <begin position="981"/>
        <end position="1227"/>
    </location>
</feature>
<evidence type="ECO:0000256" key="5">
    <source>
        <dbReference type="ARBA" id="ARBA00022553"/>
    </source>
</evidence>
<feature type="compositionally biased region" description="Low complexity" evidence="13">
    <location>
        <begin position="706"/>
        <end position="728"/>
    </location>
</feature>
<feature type="compositionally biased region" description="Low complexity" evidence="13">
    <location>
        <begin position="279"/>
        <end position="289"/>
    </location>
</feature>
<dbReference type="GeneTree" id="ENSGT00950000182974"/>
<dbReference type="AlphaFoldDB" id="S4RTR5"/>
<evidence type="ECO:0000256" key="13">
    <source>
        <dbReference type="SAM" id="MobiDB-lite"/>
    </source>
</evidence>
<feature type="compositionally biased region" description="Basic and acidic residues" evidence="13">
    <location>
        <begin position="874"/>
        <end position="884"/>
    </location>
</feature>
<reference evidence="15" key="2">
    <citation type="submission" date="2025-09" db="UniProtKB">
        <authorList>
            <consortium name="Ensembl"/>
        </authorList>
    </citation>
    <scope>IDENTIFICATION</scope>
</reference>
<feature type="compositionally biased region" description="Pro residues" evidence="13">
    <location>
        <begin position="742"/>
        <end position="751"/>
    </location>
</feature>
<dbReference type="PANTHER" id="PTHR10528">
    <property type="entry name" value="AF4/FMR2 FAMILY MEMBER"/>
    <property type="match status" value="1"/>
</dbReference>
<dbReference type="Pfam" id="PF18876">
    <property type="entry name" value="AFF4_CHD"/>
    <property type="match status" value="1"/>
</dbReference>
<evidence type="ECO:0000256" key="8">
    <source>
        <dbReference type="ARBA" id="ARBA00023125"/>
    </source>
</evidence>
<feature type="compositionally biased region" description="Basic and acidic residues" evidence="13">
    <location>
        <begin position="841"/>
        <end position="850"/>
    </location>
</feature>
<evidence type="ECO:0000313" key="15">
    <source>
        <dbReference type="Ensembl" id="ENSPMAP00000008605.1"/>
    </source>
</evidence>
<accession>S4RTR5</accession>
<feature type="compositionally biased region" description="Low complexity" evidence="13">
    <location>
        <begin position="474"/>
        <end position="486"/>
    </location>
</feature>
<feature type="compositionally biased region" description="Polar residues" evidence="13">
    <location>
        <begin position="1134"/>
        <end position="1149"/>
    </location>
</feature>
<dbReference type="Gene3D" id="6.10.250.2670">
    <property type="match status" value="1"/>
</dbReference>
<keyword evidence="7" id="KW-0805">Transcription regulation</keyword>
<evidence type="ECO:0000256" key="12">
    <source>
        <dbReference type="ARBA" id="ARBA00032149"/>
    </source>
</evidence>
<feature type="compositionally biased region" description="Low complexity" evidence="13">
    <location>
        <begin position="453"/>
        <end position="464"/>
    </location>
</feature>
<dbReference type="InterPro" id="IPR007797">
    <property type="entry name" value="AF4/FMR2"/>
</dbReference>
<dbReference type="Pfam" id="PF18875">
    <property type="entry name" value="AF4_int"/>
    <property type="match status" value="1"/>
</dbReference>
<dbReference type="GO" id="GO:0010468">
    <property type="term" value="P:regulation of gene expression"/>
    <property type="evidence" value="ECO:0007669"/>
    <property type="project" value="InterPro"/>
</dbReference>
<dbReference type="OMA" id="NMEATWT"/>
<dbReference type="PANTHER" id="PTHR10528:SF17">
    <property type="entry name" value="AF4_FMR2 FAMILY MEMBER LILLI"/>
    <property type="match status" value="1"/>
</dbReference>
<feature type="compositionally biased region" description="Polar residues" evidence="13">
    <location>
        <begin position="176"/>
        <end position="186"/>
    </location>
</feature>
<feature type="region of interest" description="Disordered" evidence="13">
    <location>
        <begin position="1"/>
        <end position="54"/>
    </location>
</feature>
<reference evidence="15" key="1">
    <citation type="submission" date="2025-08" db="UniProtKB">
        <authorList>
            <consortium name="Ensembl"/>
        </authorList>
    </citation>
    <scope>IDENTIFICATION</scope>
</reference>
<comment type="function">
    <text evidence="11">Has a role in transcriptional regulation. Acts in parallel with the Ras/MAPK and the PI3K/PKB pathways in the control of cell identity and cellular growth. Essential for regulation of the cytoskeleton and cell growth but not for cell proliferation or growth rate. Required specifically for the microtubule-based basal transport of lipid droplets. Plays a partially redundant function downstream of Raf in cell fate specification in the developing eye. Pair-rule protein that regulates embryonic cellularization, gastrulation and segmentation.</text>
</comment>
<feature type="compositionally biased region" description="Polar residues" evidence="13">
    <location>
        <begin position="398"/>
        <end position="408"/>
    </location>
</feature>
<evidence type="ECO:0000256" key="7">
    <source>
        <dbReference type="ARBA" id="ARBA00023015"/>
    </source>
</evidence>
<dbReference type="GO" id="GO:0007366">
    <property type="term" value="P:periodic partitioning by pair rule gene"/>
    <property type="evidence" value="ECO:0007669"/>
    <property type="project" value="UniProtKB-KW"/>
</dbReference>
<feature type="region of interest" description="Disordered" evidence="13">
    <location>
        <begin position="798"/>
        <end position="958"/>
    </location>
</feature>
<evidence type="ECO:0000256" key="1">
    <source>
        <dbReference type="ARBA" id="ARBA00004123"/>
    </source>
</evidence>
<feature type="compositionally biased region" description="Low complexity" evidence="13">
    <location>
        <begin position="908"/>
        <end position="919"/>
    </location>
</feature>
<evidence type="ECO:0000256" key="2">
    <source>
        <dbReference type="ARBA" id="ARBA00007354"/>
    </source>
</evidence>
<evidence type="ECO:0000256" key="10">
    <source>
        <dbReference type="ARBA" id="ARBA00023242"/>
    </source>
</evidence>
<comment type="subcellular location">
    <subcellularLocation>
        <location evidence="1">Nucleus</location>
    </subcellularLocation>
</comment>
<feature type="compositionally biased region" description="Low complexity" evidence="13">
    <location>
        <begin position="210"/>
        <end position="264"/>
    </location>
</feature>
<evidence type="ECO:0000256" key="6">
    <source>
        <dbReference type="ARBA" id="ARBA00022788"/>
    </source>
</evidence>
<feature type="compositionally biased region" description="Basic and acidic residues" evidence="13">
    <location>
        <begin position="1"/>
        <end position="25"/>
    </location>
</feature>
<feature type="compositionally biased region" description="Basic and acidic residues" evidence="13">
    <location>
        <begin position="160"/>
        <end position="175"/>
    </location>
</feature>
<feature type="compositionally biased region" description="Polar residues" evidence="13">
    <location>
        <begin position="615"/>
        <end position="636"/>
    </location>
</feature>
<evidence type="ECO:0000256" key="3">
    <source>
        <dbReference type="ARBA" id="ARBA00021888"/>
    </source>
</evidence>
<dbReference type="Ensembl" id="ENSPMAT00000008643.1">
    <property type="protein sequence ID" value="ENSPMAP00000008605.1"/>
    <property type="gene ID" value="ENSPMAG00000007807.1"/>
</dbReference>
<feature type="compositionally biased region" description="Basic residues" evidence="13">
    <location>
        <begin position="670"/>
        <end position="681"/>
    </location>
</feature>
<feature type="compositionally biased region" description="Basic and acidic residues" evidence="13">
    <location>
        <begin position="525"/>
        <end position="549"/>
    </location>
</feature>
<feature type="compositionally biased region" description="Low complexity" evidence="13">
    <location>
        <begin position="114"/>
        <end position="143"/>
    </location>
</feature>
<keyword evidence="10" id="KW-0539">Nucleus</keyword>
<keyword evidence="6" id="KW-0562">Pair-rule protein</keyword>
<evidence type="ECO:0000256" key="11">
    <source>
        <dbReference type="ARBA" id="ARBA00024653"/>
    </source>
</evidence>
<comment type="similarity">
    <text evidence="2">Belongs to the AF4 family.</text>
</comment>
<feature type="region of interest" description="Disordered" evidence="13">
    <location>
        <begin position="367"/>
        <end position="763"/>
    </location>
</feature>
<dbReference type="GO" id="GO:0003677">
    <property type="term" value="F:DNA binding"/>
    <property type="evidence" value="ECO:0007669"/>
    <property type="project" value="UniProtKB-KW"/>
</dbReference>
<evidence type="ECO:0000259" key="14">
    <source>
        <dbReference type="Pfam" id="PF18876"/>
    </source>
</evidence>
<dbReference type="HOGENOM" id="CLU_006484_0_0_1"/>
<feature type="compositionally biased region" description="Polar residues" evidence="13">
    <location>
        <begin position="88"/>
        <end position="101"/>
    </location>
</feature>
<organism evidence="15">
    <name type="scientific">Petromyzon marinus</name>
    <name type="common">Sea lamprey</name>
    <dbReference type="NCBI Taxonomy" id="7757"/>
    <lineage>
        <taxon>Eukaryota</taxon>
        <taxon>Metazoa</taxon>
        <taxon>Chordata</taxon>
        <taxon>Craniata</taxon>
        <taxon>Vertebrata</taxon>
        <taxon>Cyclostomata</taxon>
        <taxon>Hyperoartia</taxon>
        <taxon>Petromyzontiformes</taxon>
        <taxon>Petromyzontidae</taxon>
        <taxon>Petromyzon</taxon>
    </lineage>
</organism>
<protein>
    <recommendedName>
        <fullName evidence="3">AF4/FMR2 family member lilli</fullName>
    </recommendedName>
    <alternativeName>
        <fullName evidence="12">Protein lilliputian</fullName>
    </alternativeName>
</protein>
<feature type="region of interest" description="Disordered" evidence="13">
    <location>
        <begin position="73"/>
        <end position="323"/>
    </location>
</feature>
<evidence type="ECO:0000256" key="4">
    <source>
        <dbReference type="ARBA" id="ARBA00022473"/>
    </source>
</evidence>
<feature type="compositionally biased region" description="Polar residues" evidence="13">
    <location>
        <begin position="827"/>
        <end position="839"/>
    </location>
</feature>
<dbReference type="Pfam" id="PF05110">
    <property type="entry name" value="AF-4"/>
    <property type="match status" value="1"/>
</dbReference>
<keyword evidence="5" id="KW-0597">Phosphoprotein</keyword>
<dbReference type="InterPro" id="IPR043639">
    <property type="entry name" value="AF4_int"/>
</dbReference>
<feature type="compositionally biased region" description="Basic and acidic residues" evidence="13">
    <location>
        <begin position="414"/>
        <end position="432"/>
    </location>
</feature>
<dbReference type="GO" id="GO:0032783">
    <property type="term" value="C:super elongation complex"/>
    <property type="evidence" value="ECO:0007669"/>
    <property type="project" value="TreeGrafter"/>
</dbReference>
<sequence length="1229" mass="130567">LGVPRSVDKKDRAALRRREWERRNQETLQEDEALTGSEHLFKEPYKTNRGDELSSRIQSTLGSYDEMKDILSNRSTQSRFVGIPAMSVPQTPSEKTEQSFFPDQRTAVMQPYQGSSGTGRSSGPSSASASSASASGSGSSAATGYGGPSFNLPSGSYSHGDLRRGEHGGGVDARSKQQSISPAPTASSSHSGRHSYSRGSATGGEHHGNARASATTSSAADSPGPSSSSSASAAATASSSQMSSQAFPSSLPVSSKQSSLQQKPTAYVRPMDGQDQQLSSDCSELPSSSGPAAVTGDVVYSSGPSAYGGAVPDPKGSAAAAKAKLTKITIPPQPLEAGNTNDGNCVEEILREMAYPWPSPLTAIQTPVTAKPSKFPFPGKDSQHVNTSFPGTKRGDASSKSATNTLADNSMLEDDLKLSSDESDVELVKQRDCPVMPHECTVPVAESGDAPRSSAESGSSSESESSSESDSESETSSSDSEAQSQSVNAASPQPEPPPTNKWKLDNWLPKAQDKERPSAAANQAEAKEKLRSPARERGKGRSGQRHADSKSGGGRQKSPAQPDVSSQRRSIGRKQPKKLEQQQQPQRRSVGRKQPRRIEKPASPDVENCPKSEFTVAQESSQTHKAGTGALSGTNHEQPKSKPKGGTGRKPAVKKETQPAPQCTAEAKKQRVPGKSMRKGREKVYSDTSSSSSSPSSDSESEPDESPAGKADSPAPSGAAKSSGSDAPCDSPQHSDEGAPGSAPPAPPAPQPQQLNRKEQILSPLHVAGGELLSPIHDYDEVRSLVVKIDLSLLARVPGRGETRGGGGQGQQQQQQPPSVSERAGSHRQQSTSRANTTPRCKGDSEDIHSERKRGKVEKDATPHCAHKAAATKESGKHTVDNKKKVAPPASPLSKSTAASERKRRNSESSTSSRVSTVSEAGKSSKKGNPAGGAAASQSSGKHRKLDGKTAGSAKMANRVRLRTVTERRAPPCLQIGRRSRQSVDFHMQEAKKLKHMADGMSDKLGKAINYTDAGLSFIECGNAMEQNPLEAKSPYTMYSETTDLVKYAMKLKSHSAPDSTPADKKLGVFSLRCLALLYLRMFKLKKDSAMKYSKSLLEHFKNASKMSQTPPWTGRGNGTPSPMSPTPSPAGSVGSQGSANTAAPSSSPVATVTIPQRIHQMAASHVNITNHFLYGYDHWEQAELLAKENHEFFRDLDQLMGALTLNSSMTELVRYTRQGLHWLRFEGQ</sequence>
<name>S4RTR5_PETMA</name>
<dbReference type="InterPro" id="IPR043640">
    <property type="entry name" value="AF4/FMR2_CHD"/>
</dbReference>